<keyword evidence="5" id="KW-1185">Reference proteome</keyword>
<reference evidence="4 5" key="2">
    <citation type="journal article" date="2012" name="Int. J. Syst. Evol. Microbiol.">
        <title>Magnetococcus marinus gen. nov., sp. nov., a marine, magnetotactic bacterium that represents a novel lineage (Magnetococcaceae fam. nov.; Magnetococcales ord. nov.) at the base of the Alphaproteobacteria.</title>
        <authorList>
            <person name="Bazylinski D.A."/>
            <person name="Williams T.J."/>
            <person name="Lefevre C.T."/>
            <person name="Berg R.J."/>
            <person name="Zhang C.L."/>
            <person name="Bowser S.S."/>
            <person name="Dean A.J."/>
            <person name="Beveridge T.J."/>
        </authorList>
    </citation>
    <scope>NUCLEOTIDE SEQUENCE [LARGE SCALE GENOMIC DNA]</scope>
    <source>
        <strain evidence="5">ATCC BAA-1437 / JCM 17883 / MC-1</strain>
    </source>
</reference>
<feature type="compositionally biased region" description="Basic and acidic residues" evidence="1">
    <location>
        <begin position="92"/>
        <end position="106"/>
    </location>
</feature>
<protein>
    <submittedName>
        <fullName evidence="4">Sporulation domain protein</fullName>
    </submittedName>
</protein>
<reference evidence="5" key="1">
    <citation type="journal article" date="2009" name="Appl. Environ. Microbiol.">
        <title>Complete genome sequence of the chemolithoautotrophic marine magnetotactic coccus strain MC-1.</title>
        <authorList>
            <person name="Schubbe S."/>
            <person name="Williams T.J."/>
            <person name="Xie G."/>
            <person name="Kiss H.E."/>
            <person name="Brettin T.S."/>
            <person name="Martinez D."/>
            <person name="Ross C.A."/>
            <person name="Schuler D."/>
            <person name="Cox B.L."/>
            <person name="Nealson K.H."/>
            <person name="Bazylinski D.A."/>
        </authorList>
    </citation>
    <scope>NUCLEOTIDE SEQUENCE [LARGE SCALE GENOMIC DNA]</scope>
    <source>
        <strain evidence="5">ATCC BAA-1437 / JCM 17883 / MC-1</strain>
    </source>
</reference>
<feature type="compositionally biased region" description="Polar residues" evidence="1">
    <location>
        <begin position="110"/>
        <end position="121"/>
    </location>
</feature>
<dbReference type="EMBL" id="CP000471">
    <property type="protein sequence ID" value="ABK45982.1"/>
    <property type="molecule type" value="Genomic_DNA"/>
</dbReference>
<dbReference type="STRING" id="156889.Mmc1_3497"/>
<dbReference type="InterPro" id="IPR036680">
    <property type="entry name" value="SPOR-like_sf"/>
</dbReference>
<gene>
    <name evidence="4" type="ordered locus">Mmc1_3497</name>
</gene>
<feature type="transmembrane region" description="Helical" evidence="2">
    <location>
        <begin position="12"/>
        <end position="32"/>
    </location>
</feature>
<dbReference type="GO" id="GO:0042834">
    <property type="term" value="F:peptidoglycan binding"/>
    <property type="evidence" value="ECO:0007669"/>
    <property type="project" value="InterPro"/>
</dbReference>
<organism evidence="4 5">
    <name type="scientific">Magnetococcus marinus (strain ATCC BAA-1437 / JCM 17883 / MC-1)</name>
    <dbReference type="NCBI Taxonomy" id="156889"/>
    <lineage>
        <taxon>Bacteria</taxon>
        <taxon>Pseudomonadati</taxon>
        <taxon>Pseudomonadota</taxon>
        <taxon>Magnetococcia</taxon>
        <taxon>Magnetococcales</taxon>
        <taxon>Magnetococcaceae</taxon>
        <taxon>Magnetococcus</taxon>
    </lineage>
</organism>
<dbReference type="Proteomes" id="UP000002586">
    <property type="component" value="Chromosome"/>
</dbReference>
<feature type="domain" description="SPOR" evidence="3">
    <location>
        <begin position="266"/>
        <end position="350"/>
    </location>
</feature>
<name>A0LDD9_MAGMM</name>
<dbReference type="SUPFAM" id="SSF110997">
    <property type="entry name" value="Sporulation related repeat"/>
    <property type="match status" value="1"/>
</dbReference>
<sequence>MSGAIRREQQFLINFGGLIMVLIVGMVVYEMFTGGGDIMLADLGSQRPVVQVTRPGGEGLKVNSAAASQPQSWLTSSQPARIFAAPPNKAPSKQEEPVDQVKEIKPPSELQASWNRPTSTLRADDMNLSPPQPSQSPAGTQSVSLMQDGQATGAQMPAPTVEPVVPAPPANKPAPLSLAPRKISEPATQTPVPVTVASTTTPIPVSQPLPVPVQPQYKAPIQPAYRMPAPINQTPALPSMRAIQPTPAPAAPAQAYQMPSQNVAQAAPTSGYSVQVSSFSDTIHANGLRQRLASLPFNGQYLPVYTTTAEVKGKLYYRVRLGPFPNREVANQARLYLQQRTGQSGQIVAPGR</sequence>
<feature type="region of interest" description="Disordered" evidence="1">
    <location>
        <begin position="83"/>
        <end position="142"/>
    </location>
</feature>
<keyword evidence="2" id="KW-0812">Transmembrane</keyword>
<dbReference type="eggNOG" id="COG3087">
    <property type="taxonomic scope" value="Bacteria"/>
</dbReference>
<dbReference type="PROSITE" id="PS51724">
    <property type="entry name" value="SPOR"/>
    <property type="match status" value="1"/>
</dbReference>
<proteinExistence type="predicted"/>
<evidence type="ECO:0000313" key="5">
    <source>
        <dbReference type="Proteomes" id="UP000002586"/>
    </source>
</evidence>
<keyword evidence="2" id="KW-0472">Membrane</keyword>
<evidence type="ECO:0000256" key="1">
    <source>
        <dbReference type="SAM" id="MobiDB-lite"/>
    </source>
</evidence>
<dbReference type="AlphaFoldDB" id="A0LDD9"/>
<accession>A0LDD9</accession>
<evidence type="ECO:0000313" key="4">
    <source>
        <dbReference type="EMBL" id="ABK45982.1"/>
    </source>
</evidence>
<dbReference type="Pfam" id="PF05036">
    <property type="entry name" value="SPOR"/>
    <property type="match status" value="1"/>
</dbReference>
<dbReference type="InterPro" id="IPR007730">
    <property type="entry name" value="SPOR-like_dom"/>
</dbReference>
<dbReference type="HOGENOM" id="CLU_787085_0_0_5"/>
<dbReference type="Gene3D" id="3.30.70.1070">
    <property type="entry name" value="Sporulation related repeat"/>
    <property type="match status" value="1"/>
</dbReference>
<dbReference type="OrthoDB" id="7388953at2"/>
<dbReference type="KEGG" id="mgm:Mmc1_3497"/>
<evidence type="ECO:0000256" key="2">
    <source>
        <dbReference type="SAM" id="Phobius"/>
    </source>
</evidence>
<evidence type="ECO:0000259" key="3">
    <source>
        <dbReference type="PROSITE" id="PS51724"/>
    </source>
</evidence>
<dbReference type="RefSeq" id="WP_011715038.1">
    <property type="nucleotide sequence ID" value="NC_008576.1"/>
</dbReference>
<keyword evidence="2" id="KW-1133">Transmembrane helix</keyword>